<feature type="region of interest" description="Disordered" evidence="1">
    <location>
        <begin position="72"/>
        <end position="102"/>
    </location>
</feature>
<protein>
    <recommendedName>
        <fullName evidence="4">Retrovirus-related Pol polyprotein from transposon TNT 1-94</fullName>
    </recommendedName>
</protein>
<gene>
    <name evidence="2" type="ORF">CK203_053345</name>
</gene>
<accession>A0A438GWB3</accession>
<evidence type="ECO:0008006" key="4">
    <source>
        <dbReference type="Google" id="ProtNLM"/>
    </source>
</evidence>
<sequence length="102" mass="11656">MEDCKEMNTPMNQKEKLSKDDGAEKCSIRFMHYDSEVHLKAAKRVVWYIKGTVDYGVKFQKIPNMKLFGYSDSDWGGSLDDMKSTSSNRDSKSSIVAEEKFG</sequence>
<feature type="compositionally biased region" description="Basic and acidic residues" evidence="1">
    <location>
        <begin position="89"/>
        <end position="102"/>
    </location>
</feature>
<organism evidence="2 3">
    <name type="scientific">Vitis vinifera</name>
    <name type="common">Grape</name>
    <dbReference type="NCBI Taxonomy" id="29760"/>
    <lineage>
        <taxon>Eukaryota</taxon>
        <taxon>Viridiplantae</taxon>
        <taxon>Streptophyta</taxon>
        <taxon>Embryophyta</taxon>
        <taxon>Tracheophyta</taxon>
        <taxon>Spermatophyta</taxon>
        <taxon>Magnoliopsida</taxon>
        <taxon>eudicotyledons</taxon>
        <taxon>Gunneridae</taxon>
        <taxon>Pentapetalae</taxon>
        <taxon>rosids</taxon>
        <taxon>Vitales</taxon>
        <taxon>Vitaceae</taxon>
        <taxon>Viteae</taxon>
        <taxon>Vitis</taxon>
    </lineage>
</organism>
<evidence type="ECO:0000313" key="2">
    <source>
        <dbReference type="EMBL" id="RVW76503.1"/>
    </source>
</evidence>
<name>A0A438GWB3_VITVI</name>
<proteinExistence type="predicted"/>
<dbReference type="PANTHER" id="PTHR11439">
    <property type="entry name" value="GAG-POL-RELATED RETROTRANSPOSON"/>
    <property type="match status" value="1"/>
</dbReference>
<reference evidence="2 3" key="1">
    <citation type="journal article" date="2018" name="PLoS Genet.">
        <title>Population sequencing reveals clonal diversity and ancestral inbreeding in the grapevine cultivar Chardonnay.</title>
        <authorList>
            <person name="Roach M.J."/>
            <person name="Johnson D.L."/>
            <person name="Bohlmann J."/>
            <person name="van Vuuren H.J."/>
            <person name="Jones S.J."/>
            <person name="Pretorius I.S."/>
            <person name="Schmidt S.A."/>
            <person name="Borneman A.R."/>
        </authorList>
    </citation>
    <scope>NUCLEOTIDE SEQUENCE [LARGE SCALE GENOMIC DNA]</scope>
    <source>
        <strain evidence="3">cv. Chardonnay</strain>
        <tissue evidence="2">Leaf</tissue>
    </source>
</reference>
<evidence type="ECO:0000256" key="1">
    <source>
        <dbReference type="SAM" id="MobiDB-lite"/>
    </source>
</evidence>
<dbReference type="Proteomes" id="UP000288805">
    <property type="component" value="Unassembled WGS sequence"/>
</dbReference>
<feature type="region of interest" description="Disordered" evidence="1">
    <location>
        <begin position="1"/>
        <end position="20"/>
    </location>
</feature>
<dbReference type="AlphaFoldDB" id="A0A438GWB3"/>
<comment type="caution">
    <text evidence="2">The sequence shown here is derived from an EMBL/GenBank/DDBJ whole genome shotgun (WGS) entry which is preliminary data.</text>
</comment>
<evidence type="ECO:0000313" key="3">
    <source>
        <dbReference type="Proteomes" id="UP000288805"/>
    </source>
</evidence>
<dbReference type="EMBL" id="QGNW01000328">
    <property type="protein sequence ID" value="RVW76503.1"/>
    <property type="molecule type" value="Genomic_DNA"/>
</dbReference>
<dbReference type="PANTHER" id="PTHR11439:SF503">
    <property type="entry name" value="CYSTEINE-RICH RLK (RECEPTOR-LIKE PROTEIN KINASE) 8"/>
    <property type="match status" value="1"/>
</dbReference>